<dbReference type="PROSITE" id="PS51711">
    <property type="entry name" value="G_FEOB"/>
    <property type="match status" value="1"/>
</dbReference>
<feature type="transmembrane region" description="Helical" evidence="16">
    <location>
        <begin position="386"/>
        <end position="409"/>
    </location>
</feature>
<dbReference type="InterPro" id="IPR011640">
    <property type="entry name" value="Fe2_transport_prot_B_C"/>
</dbReference>
<evidence type="ECO:0000256" key="16">
    <source>
        <dbReference type="RuleBase" id="RU362098"/>
    </source>
</evidence>
<dbReference type="EMBL" id="AP013035">
    <property type="protein sequence ID" value="BAT71041.1"/>
    <property type="molecule type" value="Genomic_DNA"/>
</dbReference>
<evidence type="ECO:0000256" key="6">
    <source>
        <dbReference type="ARBA" id="ARBA00022692"/>
    </source>
</evidence>
<dbReference type="RefSeq" id="WP_197585809.1">
    <property type="nucleotide sequence ID" value="NZ_AP013035.1"/>
</dbReference>
<dbReference type="PANTHER" id="PTHR43185">
    <property type="entry name" value="FERROUS IRON TRANSPORT PROTEIN B"/>
    <property type="match status" value="1"/>
</dbReference>
<dbReference type="InterPro" id="IPR050860">
    <property type="entry name" value="FeoB_GTPase"/>
</dbReference>
<dbReference type="Pfam" id="PF02421">
    <property type="entry name" value="FeoB_N"/>
    <property type="match status" value="1"/>
</dbReference>
<dbReference type="Pfam" id="PF07664">
    <property type="entry name" value="FeoB_C"/>
    <property type="match status" value="1"/>
</dbReference>
<feature type="transmembrane region" description="Helical" evidence="16">
    <location>
        <begin position="514"/>
        <end position="535"/>
    </location>
</feature>
<accession>A0A0S3QRY7</accession>
<feature type="binding site" evidence="15">
    <location>
        <position position="22"/>
    </location>
    <ligand>
        <name>Mg(2+)</name>
        <dbReference type="ChEBI" id="CHEBI:18420"/>
        <label>1</label>
    </ligand>
</feature>
<keyword evidence="11 14" id="KW-0342">GTP-binding</keyword>
<keyword evidence="15" id="KW-0460">Magnesium</keyword>
<feature type="binding site" evidence="14">
    <location>
        <begin position="56"/>
        <end position="59"/>
    </location>
    <ligand>
        <name>GTP</name>
        <dbReference type="ChEBI" id="CHEBI:37565"/>
        <label>3</label>
    </ligand>
</feature>
<keyword evidence="3" id="KW-1003">Cell membrane</keyword>
<feature type="binding site" evidence="15">
    <location>
        <position position="21"/>
    </location>
    <ligand>
        <name>Mg(2+)</name>
        <dbReference type="ChEBI" id="CHEBI:18420"/>
        <label>2</label>
    </ligand>
</feature>
<feature type="binding site" evidence="14">
    <location>
        <begin position="116"/>
        <end position="119"/>
    </location>
    <ligand>
        <name>GTP</name>
        <dbReference type="ChEBI" id="CHEBI:37565"/>
        <label>4</label>
    </ligand>
</feature>
<keyword evidence="4 16" id="KW-0410">Iron transport</keyword>
<evidence type="ECO:0000256" key="14">
    <source>
        <dbReference type="PIRSR" id="PIRSR603373-1"/>
    </source>
</evidence>
<protein>
    <recommendedName>
        <fullName evidence="13 16">Ferrous iron transport protein B</fullName>
    </recommendedName>
</protein>
<evidence type="ECO:0000256" key="13">
    <source>
        <dbReference type="NCBIfam" id="TIGR00437"/>
    </source>
</evidence>
<keyword evidence="9 16" id="KW-0408">Iron</keyword>
<dbReference type="InterPro" id="IPR027417">
    <property type="entry name" value="P-loop_NTPase"/>
</dbReference>
<feature type="domain" description="FeoB-type G" evidence="17">
    <location>
        <begin position="3"/>
        <end position="165"/>
    </location>
</feature>
<feature type="transmembrane region" description="Helical" evidence="16">
    <location>
        <begin position="421"/>
        <end position="441"/>
    </location>
</feature>
<evidence type="ECO:0000256" key="4">
    <source>
        <dbReference type="ARBA" id="ARBA00022496"/>
    </source>
</evidence>
<evidence type="ECO:0000259" key="17">
    <source>
        <dbReference type="PROSITE" id="PS51711"/>
    </source>
</evidence>
<dbReference type="KEGG" id="ttk:TST_0232"/>
<dbReference type="NCBIfam" id="TIGR00231">
    <property type="entry name" value="small_GTP"/>
    <property type="match status" value="1"/>
</dbReference>
<feature type="transmembrane region" description="Helical" evidence="16">
    <location>
        <begin position="654"/>
        <end position="675"/>
    </location>
</feature>
<evidence type="ECO:0000256" key="5">
    <source>
        <dbReference type="ARBA" id="ARBA00022519"/>
    </source>
</evidence>
<evidence type="ECO:0000256" key="8">
    <source>
        <dbReference type="ARBA" id="ARBA00022989"/>
    </source>
</evidence>
<evidence type="ECO:0000256" key="3">
    <source>
        <dbReference type="ARBA" id="ARBA00022475"/>
    </source>
</evidence>
<proteinExistence type="inferred from homology"/>
<sequence length="710" mass="79150">MSEIVVALAGNPNVGKTALINSISGAKLKVGNWPGVTVEKKEISFMYKDHNIKLVDLPGIYSLTPFSQEERIARSFLLNEKVDVIIDVLDATNLERNLYLTTQLAEFGIPIVVALNFWDEVKRTGMEIDVNGLEKALNVPCIPTVATQRVGIEEILHYVVGSRKKPKTLRFSPEVEELISKVEAEIRKVFKDKVPYPVRWLAIKIVERDQEILTELKAKFGIDFTALEPDIKSLEELKGEDIATIIAEERYAFAYGLTKETVKRKPKKRELTDRLDSIFLHRVLGLPIFLSLIYLVFKLTFDGSGPLIDWADGFINGFLAKWVSHLLSFAPSWFQSLVVDGVIGGVGLVLSFVPLMLFLYFFLAVLEESGYMARAAFVMDRFMHTLGLHGKSFIPMIIGFGCNVPAVLATRMLENERDRKITALLIPFMSCGARLPIYALFTAAFFRAHQAEIVFLMYLIGVVVAAAVGIVLDRFIFKGEISPFIIELPPYRLPTFKMIATSVRVRTWAFVKKAGTVILAAMVLLWVFMNIPYGAKPENTVLGRFSRAISPIFAPCGISNWRAVAALIPGTVAKEVVVGALGQLYAVEAQEEAEQDQGMSFWRDLGDQLQGFVAALKDSVVSMFGSLKTSVFSIEEQPSPLVRAIKKDFTPLSAFSYMVFCLLWIPCVVTLGAIYKEFGIKLMWAAILLTTSVPYVVSTLVYNLGKLLGY</sequence>
<evidence type="ECO:0000256" key="2">
    <source>
        <dbReference type="ARBA" id="ARBA00022448"/>
    </source>
</evidence>
<feature type="binding site" evidence="14">
    <location>
        <begin position="10"/>
        <end position="17"/>
    </location>
    <ligand>
        <name>GTP</name>
        <dbReference type="ChEBI" id="CHEBI:37565"/>
        <label>1</label>
    </ligand>
</feature>
<keyword evidence="10" id="KW-0406">Ion transport</keyword>
<dbReference type="SUPFAM" id="SSF52540">
    <property type="entry name" value="P-loop containing nucleoside triphosphate hydrolases"/>
    <property type="match status" value="1"/>
</dbReference>
<comment type="similarity">
    <text evidence="16">Belongs to the TRAFAC class TrmE-Era-EngA-EngB-Septin-like GTPase superfamily. FeoB GTPase (TC 9.A.8) family.</text>
</comment>
<dbReference type="InterPro" id="IPR005225">
    <property type="entry name" value="Small_GTP-bd"/>
</dbReference>
<comment type="subcellular location">
    <subcellularLocation>
        <location evidence="1 16">Cell inner membrane</location>
        <topology evidence="1 16">Multi-pass membrane protein</topology>
    </subcellularLocation>
</comment>
<feature type="transmembrane region" description="Helical" evidence="16">
    <location>
        <begin position="682"/>
        <end position="704"/>
    </location>
</feature>
<dbReference type="CDD" id="cd01879">
    <property type="entry name" value="FeoB"/>
    <property type="match status" value="1"/>
</dbReference>
<evidence type="ECO:0000256" key="11">
    <source>
        <dbReference type="ARBA" id="ARBA00023134"/>
    </source>
</evidence>
<dbReference type="GO" id="GO:0046872">
    <property type="term" value="F:metal ion binding"/>
    <property type="evidence" value="ECO:0007669"/>
    <property type="project" value="UniProtKB-KW"/>
</dbReference>
<keyword evidence="7 14" id="KW-0547">Nucleotide-binding</keyword>
<name>A0A0S3QRY7_THET7</name>
<dbReference type="FunFam" id="3.40.50.300:FF:000426">
    <property type="entry name" value="Ferrous iron transport protein B"/>
    <property type="match status" value="1"/>
</dbReference>
<keyword evidence="12 16" id="KW-0472">Membrane</keyword>
<comment type="function">
    <text evidence="16">Probable transporter of a GTP-driven Fe(2+) uptake system.</text>
</comment>
<feature type="binding site" evidence="15">
    <location>
        <position position="25"/>
    </location>
    <ligand>
        <name>Mg(2+)</name>
        <dbReference type="ChEBI" id="CHEBI:18420"/>
        <label>2</label>
    </ligand>
</feature>
<keyword evidence="19" id="KW-1185">Reference proteome</keyword>
<dbReference type="InterPro" id="IPR003373">
    <property type="entry name" value="Fe2_transport_prot-B"/>
</dbReference>
<dbReference type="Gene3D" id="1.10.287.1770">
    <property type="match status" value="1"/>
</dbReference>
<dbReference type="Gene3D" id="3.40.50.300">
    <property type="entry name" value="P-loop containing nucleotide triphosphate hydrolases"/>
    <property type="match status" value="1"/>
</dbReference>
<dbReference type="PANTHER" id="PTHR43185:SF1">
    <property type="entry name" value="FE(2+) TRANSPORTER FEOB"/>
    <property type="match status" value="1"/>
</dbReference>
<gene>
    <name evidence="18" type="ORF">TST_0232</name>
</gene>
<reference evidence="19" key="1">
    <citation type="journal article" date="2018" name="Science">
        <title>A primordial and reversible TCA cycle in a facultatively chemolithoautotrophic thermophile.</title>
        <authorList>
            <person name="Nunoura T."/>
            <person name="Chikaraishi Y."/>
            <person name="Izaki R."/>
            <person name="Suwa T."/>
            <person name="Sato T."/>
            <person name="Harada T."/>
            <person name="Mori K."/>
            <person name="Kato Y."/>
            <person name="Miyazaki M."/>
            <person name="Shimamura S."/>
            <person name="Yanagawa K."/>
            <person name="Shuto A."/>
            <person name="Ohkouchi N."/>
            <person name="Fujita N."/>
            <person name="Takaki Y."/>
            <person name="Atomi H."/>
            <person name="Takai K."/>
        </authorList>
    </citation>
    <scope>NUCLEOTIDE SEQUENCE [LARGE SCALE GENOMIC DNA]</scope>
    <source>
        <strain evidence="19">DSM 17441 / JCM 13301 / NBRC 103674 / ABI70S6</strain>
    </source>
</reference>
<dbReference type="InterPro" id="IPR011642">
    <property type="entry name" value="Gate_dom"/>
</dbReference>
<dbReference type="InterPro" id="IPR041069">
    <property type="entry name" value="FeoB_Cyto"/>
</dbReference>
<dbReference type="GO" id="GO:0015093">
    <property type="term" value="F:ferrous iron transmembrane transporter activity"/>
    <property type="evidence" value="ECO:0007669"/>
    <property type="project" value="UniProtKB-UniRule"/>
</dbReference>
<feature type="transmembrane region" description="Helical" evidence="16">
    <location>
        <begin position="453"/>
        <end position="472"/>
    </location>
</feature>
<keyword evidence="6 16" id="KW-0812">Transmembrane</keyword>
<feature type="transmembrane region" description="Helical" evidence="16">
    <location>
        <begin position="279"/>
        <end position="301"/>
    </location>
</feature>
<feature type="transmembrane region" description="Helical" evidence="16">
    <location>
        <begin position="341"/>
        <end position="366"/>
    </location>
</feature>
<feature type="binding site" evidence="14">
    <location>
        <begin position="35"/>
        <end position="39"/>
    </location>
    <ligand>
        <name>GTP</name>
        <dbReference type="ChEBI" id="CHEBI:37565"/>
        <label>2</label>
    </ligand>
</feature>
<keyword evidence="8 16" id="KW-1133">Transmembrane helix</keyword>
<evidence type="ECO:0000256" key="12">
    <source>
        <dbReference type="ARBA" id="ARBA00023136"/>
    </source>
</evidence>
<dbReference type="GO" id="GO:0005886">
    <property type="term" value="C:plasma membrane"/>
    <property type="evidence" value="ECO:0007669"/>
    <property type="project" value="UniProtKB-SubCell"/>
</dbReference>
<dbReference type="GO" id="GO:0005525">
    <property type="term" value="F:GTP binding"/>
    <property type="evidence" value="ECO:0007669"/>
    <property type="project" value="UniProtKB-KW"/>
</dbReference>
<dbReference type="Pfam" id="PF17910">
    <property type="entry name" value="FeoB_Cyto"/>
    <property type="match status" value="1"/>
</dbReference>
<evidence type="ECO:0000256" key="7">
    <source>
        <dbReference type="ARBA" id="ARBA00022741"/>
    </source>
</evidence>
<evidence type="ECO:0000313" key="19">
    <source>
        <dbReference type="Proteomes" id="UP000063234"/>
    </source>
</evidence>
<dbReference type="InterPro" id="IPR030389">
    <property type="entry name" value="G_FEOB_dom"/>
</dbReference>
<feature type="transmembrane region" description="Helical" evidence="16">
    <location>
        <begin position="313"/>
        <end position="334"/>
    </location>
</feature>
<dbReference type="AlphaFoldDB" id="A0A0S3QRY7"/>
<dbReference type="STRING" id="1298851.TST_0232"/>
<evidence type="ECO:0000313" key="18">
    <source>
        <dbReference type="EMBL" id="BAT71041.1"/>
    </source>
</evidence>
<keyword evidence="5" id="KW-0997">Cell inner membrane</keyword>
<evidence type="ECO:0000256" key="15">
    <source>
        <dbReference type="PIRSR" id="PIRSR603373-2"/>
    </source>
</evidence>
<dbReference type="PATRIC" id="fig|1298851.3.peg.237"/>
<evidence type="ECO:0000256" key="1">
    <source>
        <dbReference type="ARBA" id="ARBA00004429"/>
    </source>
</evidence>
<evidence type="ECO:0000256" key="10">
    <source>
        <dbReference type="ARBA" id="ARBA00023065"/>
    </source>
</evidence>
<evidence type="ECO:0000256" key="9">
    <source>
        <dbReference type="ARBA" id="ARBA00023004"/>
    </source>
</evidence>
<keyword evidence="15" id="KW-0479">Metal-binding</keyword>
<dbReference type="Pfam" id="PF07670">
    <property type="entry name" value="Gate"/>
    <property type="match status" value="2"/>
</dbReference>
<feature type="binding site" evidence="14">
    <location>
        <begin position="145"/>
        <end position="147"/>
    </location>
    <ligand>
        <name>GTP</name>
        <dbReference type="ChEBI" id="CHEBI:37565"/>
        <label>5</label>
    </ligand>
</feature>
<dbReference type="NCBIfam" id="TIGR00437">
    <property type="entry name" value="feoB"/>
    <property type="match status" value="1"/>
</dbReference>
<keyword evidence="2 16" id="KW-0813">Transport</keyword>
<dbReference type="Proteomes" id="UP000063234">
    <property type="component" value="Chromosome"/>
</dbReference>
<feature type="binding site" evidence="15">
    <location>
        <position position="24"/>
    </location>
    <ligand>
        <name>Mg(2+)</name>
        <dbReference type="ChEBI" id="CHEBI:18420"/>
        <label>2</label>
    </ligand>
</feature>
<organism evidence="18 19">
    <name type="scientific">Thermosulfidibacter takaii (strain DSM 17441 / JCM 13301 / NBRC 103674 / ABI70S6)</name>
    <dbReference type="NCBI Taxonomy" id="1298851"/>
    <lineage>
        <taxon>Bacteria</taxon>
        <taxon>Pseudomonadati</taxon>
        <taxon>Thermosulfidibacterota</taxon>
        <taxon>Thermosulfidibacteria</taxon>
        <taxon>Thermosulfidibacterales</taxon>
        <taxon>Thermosulfidibacteraceae</taxon>
    </lineage>
</organism>